<dbReference type="HOGENOM" id="CLU_003093_5_1_1"/>
<dbReference type="Proteomes" id="UP000030676">
    <property type="component" value="Unassembled WGS sequence"/>
</dbReference>
<dbReference type="OrthoDB" id="5088879at2759"/>
<feature type="compositionally biased region" description="Polar residues" evidence="1">
    <location>
        <begin position="191"/>
        <end position="204"/>
    </location>
</feature>
<dbReference type="InterPro" id="IPR013087">
    <property type="entry name" value="Znf_C2H2_type"/>
</dbReference>
<dbReference type="Pfam" id="PF12013">
    <property type="entry name" value="OrsD"/>
    <property type="match status" value="1"/>
</dbReference>
<dbReference type="EMBL" id="JH659141">
    <property type="protein sequence ID" value="EXL65504.1"/>
    <property type="molecule type" value="Genomic_DNA"/>
</dbReference>
<gene>
    <name evidence="3" type="ORF">FOPG_18269</name>
</gene>
<feature type="region of interest" description="Disordered" evidence="1">
    <location>
        <begin position="434"/>
        <end position="455"/>
    </location>
</feature>
<organism evidence="3">
    <name type="scientific">Fusarium oxysporum f. sp. conglutinans race 2 54008</name>
    <dbReference type="NCBI Taxonomy" id="1089457"/>
    <lineage>
        <taxon>Eukaryota</taxon>
        <taxon>Fungi</taxon>
        <taxon>Dikarya</taxon>
        <taxon>Ascomycota</taxon>
        <taxon>Pezizomycotina</taxon>
        <taxon>Sordariomycetes</taxon>
        <taxon>Hypocreomycetidae</taxon>
        <taxon>Hypocreales</taxon>
        <taxon>Nectriaceae</taxon>
        <taxon>Fusarium</taxon>
        <taxon>Fusarium oxysporum species complex</taxon>
    </lineage>
</organism>
<dbReference type="AlphaFoldDB" id="X0HWG8"/>
<feature type="region of interest" description="Disordered" evidence="1">
    <location>
        <begin position="173"/>
        <end position="204"/>
    </location>
</feature>
<dbReference type="InterPro" id="IPR022698">
    <property type="entry name" value="OrsD"/>
</dbReference>
<protein>
    <recommendedName>
        <fullName evidence="2">C2H2-type domain-containing protein</fullName>
    </recommendedName>
</protein>
<feature type="domain" description="C2H2-type" evidence="2">
    <location>
        <begin position="103"/>
        <end position="124"/>
    </location>
</feature>
<evidence type="ECO:0000256" key="1">
    <source>
        <dbReference type="SAM" id="MobiDB-lite"/>
    </source>
</evidence>
<accession>X0HWG8</accession>
<reference evidence="3" key="1">
    <citation type="submission" date="2011-11" db="EMBL/GenBank/DDBJ databases">
        <title>The Genome Sequence of Fusarium oxysporum PHW808.</title>
        <authorList>
            <consortium name="The Broad Institute Genome Sequencing Platform"/>
            <person name="Ma L.-J."/>
            <person name="Gale L.R."/>
            <person name="Schwartz D.C."/>
            <person name="Zhou S."/>
            <person name="Corby-Kistler H."/>
            <person name="Young S.K."/>
            <person name="Zeng Q."/>
            <person name="Gargeya S."/>
            <person name="Fitzgerald M."/>
            <person name="Haas B."/>
            <person name="Abouelleil A."/>
            <person name="Alvarado L."/>
            <person name="Arachchi H.M."/>
            <person name="Berlin A."/>
            <person name="Brown A."/>
            <person name="Chapman S.B."/>
            <person name="Chen Z."/>
            <person name="Dunbar C."/>
            <person name="Freedman E."/>
            <person name="Gearin G."/>
            <person name="Goldberg J."/>
            <person name="Griggs A."/>
            <person name="Gujja S."/>
            <person name="Heiman D."/>
            <person name="Howarth C."/>
            <person name="Larson L."/>
            <person name="Lui A."/>
            <person name="MacDonald P.J.P."/>
            <person name="Montmayeur A."/>
            <person name="Murphy C."/>
            <person name="Neiman D."/>
            <person name="Pearson M."/>
            <person name="Priest M."/>
            <person name="Roberts A."/>
            <person name="Saif S."/>
            <person name="Shea T."/>
            <person name="Shenoy N."/>
            <person name="Sisk P."/>
            <person name="Stolte C."/>
            <person name="Sykes S."/>
            <person name="Wortman J."/>
            <person name="Nusbaum C."/>
            <person name="Birren B."/>
        </authorList>
    </citation>
    <scope>NUCLEOTIDE SEQUENCE [LARGE SCALE GENOMIC DNA]</scope>
    <source>
        <strain evidence="3">54008</strain>
    </source>
</reference>
<proteinExistence type="predicted"/>
<evidence type="ECO:0000313" key="3">
    <source>
        <dbReference type="EMBL" id="EXL65504.1"/>
    </source>
</evidence>
<sequence length="529" mass="60484">MTALNLQSEPCNAIYPYVLLSTYRLLVCQVCGFASVADDVATHLRTRHRDIQPEHRQDLIEKIKQIPNILHSQGELRRYLQYPTDTIEPIPYLAPPKSDGLKCRACGHIVRHIQKIQKHYAEKHQWINPRGRGRPPPNCHVSAYEPPWEERVACQRFFPSREGSKWFQVNVQKKEQANRPRAKPSAKKPQGTLQSLTSEASTHLQQVIDRETQYREAMSQPRATVNHTGTDTFPATSLWLDRTQWPSIYQGSRRDVLQALTRLPNRHSLNADYVLGQGTLQGAPNLISPREDEQKISCIMRALDSVIDRCEDTVRGTSHNLLCWLLSSRLQSRREFTFNLVVERSSEIRYRRTQKQFLAFVLRMYRMPGDARREMVNVKIKPDMIAQLDRIWEHNIWNYFDLLKGTWPVVERQGSPLAGTYFSVMGGRSIDGSLNNRASQGSDAKEGDEDGESDYGDSGYYNDFNEYTAGTHQDIVSRISGGSAASAFDQFLELLFQLCVMLSTESYLDGQPSSTLLIYFSGILSTIQK</sequence>
<dbReference type="PROSITE" id="PS00028">
    <property type="entry name" value="ZINC_FINGER_C2H2_1"/>
    <property type="match status" value="1"/>
</dbReference>
<feature type="compositionally biased region" description="Acidic residues" evidence="1">
    <location>
        <begin position="446"/>
        <end position="455"/>
    </location>
</feature>
<reference evidence="3" key="2">
    <citation type="submission" date="2012-05" db="EMBL/GenBank/DDBJ databases">
        <title>The Genome Annotation of Fusarium oxysporum PHW808.</title>
        <authorList>
            <consortium name="The Broad Institute Genomics Platform"/>
            <person name="Ma L.-J."/>
            <person name="Corby-Kistler H."/>
            <person name="Broz K."/>
            <person name="Gale L.R."/>
            <person name="Jonkers W."/>
            <person name="O'Donnell K."/>
            <person name="Ploetz R."/>
            <person name="Steinberg C."/>
            <person name="Schwartz D.C."/>
            <person name="VanEtten H."/>
            <person name="Zhou S."/>
            <person name="Young S.K."/>
            <person name="Zeng Q."/>
            <person name="Gargeya S."/>
            <person name="Fitzgerald M."/>
            <person name="Abouelleil A."/>
            <person name="Alvarado L."/>
            <person name="Chapman S.B."/>
            <person name="Gainer-Dewar J."/>
            <person name="Goldberg J."/>
            <person name="Griggs A."/>
            <person name="Gujja S."/>
            <person name="Hansen M."/>
            <person name="Howarth C."/>
            <person name="Imamovic A."/>
            <person name="Ireland A."/>
            <person name="Larimer J."/>
            <person name="McCowan C."/>
            <person name="Murphy C."/>
            <person name="Pearson M."/>
            <person name="Poon T.W."/>
            <person name="Priest M."/>
            <person name="Roberts A."/>
            <person name="Saif S."/>
            <person name="Shea T."/>
            <person name="Sykes S."/>
            <person name="Wortman J."/>
            <person name="Nusbaum C."/>
            <person name="Birren B."/>
        </authorList>
    </citation>
    <scope>NUCLEOTIDE SEQUENCE</scope>
    <source>
        <strain evidence="3">54008</strain>
    </source>
</reference>
<name>X0HWG8_FUSOX</name>
<evidence type="ECO:0000259" key="2">
    <source>
        <dbReference type="PROSITE" id="PS00028"/>
    </source>
</evidence>